<dbReference type="Proteomes" id="UP001516400">
    <property type="component" value="Unassembled WGS sequence"/>
</dbReference>
<feature type="compositionally biased region" description="Polar residues" evidence="1">
    <location>
        <begin position="26"/>
        <end position="40"/>
    </location>
</feature>
<evidence type="ECO:0000313" key="3">
    <source>
        <dbReference type="Proteomes" id="UP001516400"/>
    </source>
</evidence>
<keyword evidence="3" id="KW-1185">Reference proteome</keyword>
<reference evidence="2 3" key="1">
    <citation type="journal article" date="2021" name="BMC Biol.">
        <title>Horizontally acquired antibacterial genes associated with adaptive radiation of ladybird beetles.</title>
        <authorList>
            <person name="Li H.S."/>
            <person name="Tang X.F."/>
            <person name="Huang Y.H."/>
            <person name="Xu Z.Y."/>
            <person name="Chen M.L."/>
            <person name="Du X.Y."/>
            <person name="Qiu B.Y."/>
            <person name="Chen P.T."/>
            <person name="Zhang W."/>
            <person name="Slipinski A."/>
            <person name="Escalona H.E."/>
            <person name="Waterhouse R.M."/>
            <person name="Zwick A."/>
            <person name="Pang H."/>
        </authorList>
    </citation>
    <scope>NUCLEOTIDE SEQUENCE [LARGE SCALE GENOMIC DNA]</scope>
    <source>
        <strain evidence="2">SYSU2018</strain>
    </source>
</reference>
<sequence>MIERKHRAAKRKWKMANKKRQERQRAGQQIMMNTPLSSPRTEPARTRDRTRVRRDRSALYRRNLKLQEELEKVISTRRAEKSSKDLRENKYTTLTRAIRDHYNNLKTLAEKKDFKRIFLGEKLSRSKMKTAIVSDTLGINQLRQK</sequence>
<organism evidence="2 3">
    <name type="scientific">Cryptolaemus montrouzieri</name>
    <dbReference type="NCBI Taxonomy" id="559131"/>
    <lineage>
        <taxon>Eukaryota</taxon>
        <taxon>Metazoa</taxon>
        <taxon>Ecdysozoa</taxon>
        <taxon>Arthropoda</taxon>
        <taxon>Hexapoda</taxon>
        <taxon>Insecta</taxon>
        <taxon>Pterygota</taxon>
        <taxon>Neoptera</taxon>
        <taxon>Endopterygota</taxon>
        <taxon>Coleoptera</taxon>
        <taxon>Polyphaga</taxon>
        <taxon>Cucujiformia</taxon>
        <taxon>Coccinelloidea</taxon>
        <taxon>Coccinellidae</taxon>
        <taxon>Scymninae</taxon>
        <taxon>Scymnini</taxon>
        <taxon>Cryptolaemus</taxon>
    </lineage>
</organism>
<dbReference type="AlphaFoldDB" id="A0ABD2PGF9"/>
<protein>
    <submittedName>
        <fullName evidence="2">Uncharacterized protein</fullName>
    </submittedName>
</protein>
<comment type="caution">
    <text evidence="2">The sequence shown here is derived from an EMBL/GenBank/DDBJ whole genome shotgun (WGS) entry which is preliminary data.</text>
</comment>
<accession>A0ABD2PGF9</accession>
<evidence type="ECO:0000313" key="2">
    <source>
        <dbReference type="EMBL" id="KAL3290025.1"/>
    </source>
</evidence>
<dbReference type="EMBL" id="JABFTP020000186">
    <property type="protein sequence ID" value="KAL3290025.1"/>
    <property type="molecule type" value="Genomic_DNA"/>
</dbReference>
<gene>
    <name evidence="2" type="ORF">HHI36_023397</name>
</gene>
<feature type="region of interest" description="Disordered" evidence="1">
    <location>
        <begin position="1"/>
        <end position="53"/>
    </location>
</feature>
<proteinExistence type="predicted"/>
<feature type="compositionally biased region" description="Basic residues" evidence="1">
    <location>
        <begin position="1"/>
        <end position="22"/>
    </location>
</feature>
<evidence type="ECO:0000256" key="1">
    <source>
        <dbReference type="SAM" id="MobiDB-lite"/>
    </source>
</evidence>
<name>A0ABD2PGF9_9CUCU</name>